<sequence>MEKSRRLMMAVASLLCCAVLCNGSESPQYVVVHSESDFEIRFYRDSTWMSARVLDLSFQKATLFGFHRLFQFTEGANLNFSRLPMTVPVVTSVVPGAGPLHSSAYYVRLYLPTKFQDSPPVPLPELKLEPYTWDSHCVAVRKFSGFATDDTILKEAETLGNSLSKTPWANSTSYTDYAYSIAQYDPPFRFISRVNEVWVDIDASGTGLDMCNSTKIASY</sequence>
<evidence type="ECO:0000313" key="4">
    <source>
        <dbReference type="Proteomes" id="UP001054252"/>
    </source>
</evidence>
<dbReference type="Proteomes" id="UP001054252">
    <property type="component" value="Unassembled WGS sequence"/>
</dbReference>
<reference evidence="3 4" key="1">
    <citation type="journal article" date="2021" name="Commun. Biol.">
        <title>The genome of Shorea leprosula (Dipterocarpaceae) highlights the ecological relevance of drought in aseasonal tropical rainforests.</title>
        <authorList>
            <person name="Ng K.K.S."/>
            <person name="Kobayashi M.J."/>
            <person name="Fawcett J.A."/>
            <person name="Hatakeyama M."/>
            <person name="Paape T."/>
            <person name="Ng C.H."/>
            <person name="Ang C.C."/>
            <person name="Tnah L.H."/>
            <person name="Lee C.T."/>
            <person name="Nishiyama T."/>
            <person name="Sese J."/>
            <person name="O'Brien M.J."/>
            <person name="Copetti D."/>
            <person name="Mohd Noor M.I."/>
            <person name="Ong R.C."/>
            <person name="Putra M."/>
            <person name="Sireger I.Z."/>
            <person name="Indrioko S."/>
            <person name="Kosugi Y."/>
            <person name="Izuno A."/>
            <person name="Isagi Y."/>
            <person name="Lee S.L."/>
            <person name="Shimizu K.K."/>
        </authorList>
    </citation>
    <scope>NUCLEOTIDE SEQUENCE [LARGE SCALE GENOMIC DNA]</scope>
    <source>
        <strain evidence="3">214</strain>
    </source>
</reference>
<feature type="chain" id="PRO_5043349463" description="SOUL heme-binding protein" evidence="2">
    <location>
        <begin position="24"/>
        <end position="219"/>
    </location>
</feature>
<comment type="similarity">
    <text evidence="1">Belongs to the HEBP family.</text>
</comment>
<name>A0AAV5LI38_9ROSI</name>
<evidence type="ECO:0000256" key="2">
    <source>
        <dbReference type="SAM" id="SignalP"/>
    </source>
</evidence>
<feature type="signal peptide" evidence="2">
    <location>
        <begin position="1"/>
        <end position="23"/>
    </location>
</feature>
<dbReference type="PANTHER" id="PTHR11220:SF1">
    <property type="entry name" value="HEME-BINDING PROTEIN 2"/>
    <property type="match status" value="1"/>
</dbReference>
<dbReference type="FunFam" id="3.20.80.10:FF:000002">
    <property type="entry name" value="Heme-binding protein 2"/>
    <property type="match status" value="1"/>
</dbReference>
<dbReference type="EMBL" id="BPVZ01000116">
    <property type="protein sequence ID" value="GKV36412.1"/>
    <property type="molecule type" value="Genomic_DNA"/>
</dbReference>
<dbReference type="InterPro" id="IPR011256">
    <property type="entry name" value="Reg_factor_effector_dom_sf"/>
</dbReference>
<evidence type="ECO:0008006" key="5">
    <source>
        <dbReference type="Google" id="ProtNLM"/>
    </source>
</evidence>
<protein>
    <recommendedName>
        <fullName evidence="5">SOUL heme-binding protein</fullName>
    </recommendedName>
</protein>
<dbReference type="InterPro" id="IPR006917">
    <property type="entry name" value="SOUL_heme-bd"/>
</dbReference>
<dbReference type="Gene3D" id="3.20.80.10">
    <property type="entry name" value="Regulatory factor, effector binding domain"/>
    <property type="match status" value="1"/>
</dbReference>
<comment type="caution">
    <text evidence="3">The sequence shown here is derived from an EMBL/GenBank/DDBJ whole genome shotgun (WGS) entry which is preliminary data.</text>
</comment>
<accession>A0AAV5LI38</accession>
<dbReference type="PANTHER" id="PTHR11220">
    <property type="entry name" value="HEME-BINDING PROTEIN-RELATED"/>
    <property type="match status" value="1"/>
</dbReference>
<proteinExistence type="inferred from homology"/>
<organism evidence="3 4">
    <name type="scientific">Rubroshorea leprosula</name>
    <dbReference type="NCBI Taxonomy" id="152421"/>
    <lineage>
        <taxon>Eukaryota</taxon>
        <taxon>Viridiplantae</taxon>
        <taxon>Streptophyta</taxon>
        <taxon>Embryophyta</taxon>
        <taxon>Tracheophyta</taxon>
        <taxon>Spermatophyta</taxon>
        <taxon>Magnoliopsida</taxon>
        <taxon>eudicotyledons</taxon>
        <taxon>Gunneridae</taxon>
        <taxon>Pentapetalae</taxon>
        <taxon>rosids</taxon>
        <taxon>malvids</taxon>
        <taxon>Malvales</taxon>
        <taxon>Dipterocarpaceae</taxon>
        <taxon>Rubroshorea</taxon>
    </lineage>
</organism>
<gene>
    <name evidence="3" type="ORF">SLEP1_g44551</name>
</gene>
<dbReference type="AlphaFoldDB" id="A0AAV5LI38"/>
<evidence type="ECO:0000256" key="1">
    <source>
        <dbReference type="ARBA" id="ARBA00009817"/>
    </source>
</evidence>
<evidence type="ECO:0000313" key="3">
    <source>
        <dbReference type="EMBL" id="GKV36412.1"/>
    </source>
</evidence>
<dbReference type="Pfam" id="PF04832">
    <property type="entry name" value="SOUL"/>
    <property type="match status" value="1"/>
</dbReference>
<dbReference type="SUPFAM" id="SSF55136">
    <property type="entry name" value="Probable bacterial effector-binding domain"/>
    <property type="match status" value="1"/>
</dbReference>
<keyword evidence="2" id="KW-0732">Signal</keyword>
<keyword evidence="4" id="KW-1185">Reference proteome</keyword>